<accession>A0A7C4RTJ6</accession>
<protein>
    <submittedName>
        <fullName evidence="5">Menaquinone biosynthesis decarboxylase</fullName>
    </submittedName>
</protein>
<dbReference type="SUPFAM" id="SSF50475">
    <property type="entry name" value="FMN-binding split barrel"/>
    <property type="match status" value="1"/>
</dbReference>
<evidence type="ECO:0000259" key="2">
    <source>
        <dbReference type="Pfam" id="PF01977"/>
    </source>
</evidence>
<dbReference type="PANTHER" id="PTHR30108:SF17">
    <property type="entry name" value="FERULIC ACID DECARBOXYLASE 1"/>
    <property type="match status" value="1"/>
</dbReference>
<dbReference type="GO" id="GO:0008694">
    <property type="term" value="F:4-hydroxy-3-polyprenylbenzoate decarboxylase activity"/>
    <property type="evidence" value="ECO:0007669"/>
    <property type="project" value="TreeGrafter"/>
</dbReference>
<gene>
    <name evidence="5" type="ORF">ENS29_12735</name>
</gene>
<feature type="domain" description="3-octaprenyl-4-hydroxybenzoate carboxy-lyase-like Rift-related" evidence="2">
    <location>
        <begin position="126"/>
        <end position="325"/>
    </location>
</feature>
<dbReference type="Pfam" id="PF20695">
    <property type="entry name" value="UbiD_N"/>
    <property type="match status" value="1"/>
</dbReference>
<dbReference type="InterPro" id="IPR048304">
    <property type="entry name" value="UbiD_Rift_dom"/>
</dbReference>
<evidence type="ECO:0000256" key="1">
    <source>
        <dbReference type="ARBA" id="ARBA00010021"/>
    </source>
</evidence>
<feature type="domain" description="3-octaprenyl-4-hydroxybenzoate carboxy-lyase-like C-terminal" evidence="4">
    <location>
        <begin position="496"/>
        <end position="572"/>
    </location>
</feature>
<dbReference type="Pfam" id="PF01977">
    <property type="entry name" value="UbiD"/>
    <property type="match status" value="1"/>
</dbReference>
<dbReference type="InterPro" id="IPR049383">
    <property type="entry name" value="UbiD-like_N"/>
</dbReference>
<dbReference type="InterPro" id="IPR022390">
    <property type="entry name" value="HBDC"/>
</dbReference>
<dbReference type="GO" id="GO:0005829">
    <property type="term" value="C:cytosol"/>
    <property type="evidence" value="ECO:0007669"/>
    <property type="project" value="TreeGrafter"/>
</dbReference>
<feature type="domain" description="3-octaprenyl-4-hydroxybenzoate carboxy-lyase-like C-terminal" evidence="4">
    <location>
        <begin position="330"/>
        <end position="452"/>
    </location>
</feature>
<feature type="domain" description="3-octaprenyl-4-hydroxybenzoate carboxy-lyase-like N-terminal" evidence="3">
    <location>
        <begin position="14"/>
        <end position="92"/>
    </location>
</feature>
<reference evidence="5" key="1">
    <citation type="journal article" date="2020" name="mSystems">
        <title>Genome- and Community-Level Interaction Insights into Carbon Utilization and Element Cycling Functions of Hydrothermarchaeota in Hydrothermal Sediment.</title>
        <authorList>
            <person name="Zhou Z."/>
            <person name="Liu Y."/>
            <person name="Xu W."/>
            <person name="Pan J."/>
            <person name="Luo Z.H."/>
            <person name="Li M."/>
        </authorList>
    </citation>
    <scope>NUCLEOTIDE SEQUENCE [LARGE SCALE GENOMIC DNA]</scope>
    <source>
        <strain evidence="5">SpSt-477</strain>
    </source>
</reference>
<evidence type="ECO:0000259" key="3">
    <source>
        <dbReference type="Pfam" id="PF20695"/>
    </source>
</evidence>
<comment type="caution">
    <text evidence="5">The sequence shown here is derived from an EMBL/GenBank/DDBJ whole genome shotgun (WGS) entry which is preliminary data.</text>
</comment>
<name>A0A7C4RTJ6_9BACT</name>
<dbReference type="Gene3D" id="3.40.1670.10">
    <property type="entry name" value="UbiD C-terminal domain-like"/>
    <property type="match status" value="2"/>
</dbReference>
<dbReference type="SUPFAM" id="SSF143968">
    <property type="entry name" value="UbiD C-terminal domain-like"/>
    <property type="match status" value="2"/>
</dbReference>
<proteinExistence type="inferred from homology"/>
<dbReference type="NCBIfam" id="TIGR03701">
    <property type="entry name" value="mena_SCO4490"/>
    <property type="match status" value="1"/>
</dbReference>
<comment type="similarity">
    <text evidence="1">Belongs to the UbiD family.</text>
</comment>
<evidence type="ECO:0000313" key="5">
    <source>
        <dbReference type="EMBL" id="HGU33700.1"/>
    </source>
</evidence>
<dbReference type="EMBL" id="DSUH01000293">
    <property type="protein sequence ID" value="HGU33700.1"/>
    <property type="molecule type" value="Genomic_DNA"/>
</dbReference>
<dbReference type="InterPro" id="IPR049381">
    <property type="entry name" value="UbiD-like_C"/>
</dbReference>
<dbReference type="InterPro" id="IPR002830">
    <property type="entry name" value="UbiD"/>
</dbReference>
<evidence type="ECO:0000259" key="4">
    <source>
        <dbReference type="Pfam" id="PF20696"/>
    </source>
</evidence>
<organism evidence="5">
    <name type="scientific">Desulfatirhabdium butyrativorans</name>
    <dbReference type="NCBI Taxonomy" id="340467"/>
    <lineage>
        <taxon>Bacteria</taxon>
        <taxon>Pseudomonadati</taxon>
        <taxon>Thermodesulfobacteriota</taxon>
        <taxon>Desulfobacteria</taxon>
        <taxon>Desulfobacterales</taxon>
        <taxon>Desulfatirhabdiaceae</taxon>
        <taxon>Desulfatirhabdium</taxon>
    </lineage>
</organism>
<dbReference type="NCBIfam" id="TIGR00148">
    <property type="entry name" value="UbiD family decarboxylase"/>
    <property type="match status" value="1"/>
</dbReference>
<dbReference type="Pfam" id="PF20696">
    <property type="entry name" value="UbiD_C"/>
    <property type="match status" value="2"/>
</dbReference>
<dbReference type="AlphaFoldDB" id="A0A7C4RTJ6"/>
<sequence>MPQHQRFDNIGAFLEALDRAGELRTVSDPVSPVLEISRYTDAESKSPGGGKALLFRKVKGSEFPVATNLFGSDKRICMALGVDRIDDLAERLRALITMKPPKGLRDMLHLLPTALQVTSFFPRRFKGKTAPCQEVVYLGNEADLRRLPVLHCWPKDGGPFITLPLVFTKSLVNGIRNVGMYRMQVYDARTTGMHWHIHKDGSSNFSEYRKAGKRMPVAVAIGADPATIYAATAPMPRHADELLLAGFIRKHPVTLTPCLTVDLEVPAEAEFVIEGTVDPEEMRIEGPFGDHTGYYSLADLYPVFRVTAITHRRRPVYCATLVGKPPMEDCYLAKVTERLFLPLLQTVFPEIVNYWLPWEGVFHNIVVVAIEKAYPLHAQKIMSGLWGQGQMSFCKAIVVVDADVDPTDGRKVMAVLLKNLDVESDITVNRGILDALDHSSPTPHYGHKIGIDLTRRISGEPPRAKMRTSAGRTIGPEAVAAGFSAIDGVFRWRELALSEREGCRRVVLVSVEKPGNRSGKWYAERLLSEERLSEIDLFVLYDTSIELTDNSLVLWKLFNNTDPGRDLVIREGRAVVDACRKDASDGHLRQWPEELSFEE</sequence>
<dbReference type="PANTHER" id="PTHR30108">
    <property type="entry name" value="3-OCTAPRENYL-4-HYDROXYBENZOATE CARBOXY-LYASE-RELATED"/>
    <property type="match status" value="1"/>
</dbReference>
<dbReference type="GO" id="GO:0006744">
    <property type="term" value="P:ubiquinone biosynthetic process"/>
    <property type="evidence" value="ECO:0007669"/>
    <property type="project" value="TreeGrafter"/>
</dbReference>